<dbReference type="STRING" id="1909395.BKM31_18310"/>
<dbReference type="OrthoDB" id="3541024at2"/>
<dbReference type="RefSeq" id="WP_080039340.1">
    <property type="nucleotide sequence ID" value="NZ_CP017717.1"/>
</dbReference>
<dbReference type="AlphaFoldDB" id="A0A1U9ZYZ8"/>
<dbReference type="Proteomes" id="UP000190797">
    <property type="component" value="Chromosome"/>
</dbReference>
<evidence type="ECO:0000313" key="2">
    <source>
        <dbReference type="Proteomes" id="UP000190797"/>
    </source>
</evidence>
<name>A0A1U9ZYZ8_9ACTN</name>
<reference evidence="2" key="1">
    <citation type="journal article" date="2017" name="Med. Chem. Commun.">
        <title>Nonomuraea sp. ATCC 55076 harbours the largest actinomycete chromosome to date and the kistamicin biosynthetic gene cluster.</title>
        <authorList>
            <person name="Nazari B."/>
            <person name="Forneris C.C."/>
            <person name="Gibson M.I."/>
            <person name="Moon K."/>
            <person name="Schramma K.R."/>
            <person name="Seyedsayamdost M.R."/>
        </authorList>
    </citation>
    <scope>NUCLEOTIDE SEQUENCE [LARGE SCALE GENOMIC DNA]</scope>
    <source>
        <strain evidence="2">ATCC 55076</strain>
    </source>
</reference>
<dbReference type="EMBL" id="CP017717">
    <property type="protein sequence ID" value="AQZ63157.1"/>
    <property type="molecule type" value="Genomic_DNA"/>
</dbReference>
<keyword evidence="2" id="KW-1185">Reference proteome</keyword>
<dbReference type="KEGG" id="noa:BKM31_18310"/>
<sequence>MSDVRHLISRLPGRWSVAFMTGLHSDGRRVTFVKAHPRTRRPFTPQAQVAGFATPMTGFHVRRVFDERCPAA</sequence>
<protein>
    <submittedName>
        <fullName evidence="1">Uncharacterized protein</fullName>
    </submittedName>
</protein>
<proteinExistence type="predicted"/>
<gene>
    <name evidence="1" type="ORF">BKM31_18310</name>
</gene>
<organism evidence="1 2">
    <name type="scientific">[Actinomadura] parvosata subsp. kistnae</name>
    <dbReference type="NCBI Taxonomy" id="1909395"/>
    <lineage>
        <taxon>Bacteria</taxon>
        <taxon>Bacillati</taxon>
        <taxon>Actinomycetota</taxon>
        <taxon>Actinomycetes</taxon>
        <taxon>Streptosporangiales</taxon>
        <taxon>Streptosporangiaceae</taxon>
        <taxon>Nonomuraea</taxon>
    </lineage>
</organism>
<accession>A0A1U9ZYZ8</accession>
<evidence type="ECO:0000313" key="1">
    <source>
        <dbReference type="EMBL" id="AQZ63157.1"/>
    </source>
</evidence>